<protein>
    <submittedName>
        <fullName evidence="6">HTH-type transcriptional regulator BetI</fullName>
    </submittedName>
</protein>
<evidence type="ECO:0000256" key="3">
    <source>
        <dbReference type="ARBA" id="ARBA00023163"/>
    </source>
</evidence>
<evidence type="ECO:0000256" key="2">
    <source>
        <dbReference type="ARBA" id="ARBA00023125"/>
    </source>
</evidence>
<dbReference type="EMBL" id="CP063189">
    <property type="protein sequence ID" value="WCZ32158.1"/>
    <property type="molecule type" value="Genomic_DNA"/>
</dbReference>
<proteinExistence type="predicted"/>
<dbReference type="PROSITE" id="PS50977">
    <property type="entry name" value="HTH_TETR_2"/>
    <property type="match status" value="1"/>
</dbReference>
<keyword evidence="2 4" id="KW-0238">DNA-binding</keyword>
<reference evidence="6 7" key="1">
    <citation type="submission" date="2020-10" db="EMBL/GenBank/DDBJ databases">
        <title>Complete genome sequence of Corynebacterium massiliense DSM 45435, type strain of Corynebacterium massiliense.</title>
        <authorList>
            <person name="Busche T."/>
            <person name="Kalinowski J."/>
            <person name="Ruckert C."/>
        </authorList>
    </citation>
    <scope>NUCLEOTIDE SEQUENCE [LARGE SCALE GENOMIC DNA]</scope>
    <source>
        <strain evidence="6 7">DSM 45435</strain>
    </source>
</reference>
<keyword evidence="1" id="KW-0805">Transcription regulation</keyword>
<keyword evidence="7" id="KW-1185">Reference proteome</keyword>
<gene>
    <name evidence="6" type="primary">betI</name>
    <name evidence="6" type="ORF">CMASS_03520</name>
</gene>
<evidence type="ECO:0000259" key="5">
    <source>
        <dbReference type="PROSITE" id="PS50977"/>
    </source>
</evidence>
<evidence type="ECO:0000313" key="6">
    <source>
        <dbReference type="EMBL" id="WCZ32158.1"/>
    </source>
</evidence>
<organism evidence="6 7">
    <name type="scientific">Corynebacterium massiliense DSM 45435</name>
    <dbReference type="NCBI Taxonomy" id="1121364"/>
    <lineage>
        <taxon>Bacteria</taxon>
        <taxon>Bacillati</taxon>
        <taxon>Actinomycetota</taxon>
        <taxon>Actinomycetes</taxon>
        <taxon>Mycobacteriales</taxon>
        <taxon>Corynebacteriaceae</taxon>
        <taxon>Corynebacterium</taxon>
    </lineage>
</organism>
<name>A0ABY7U8T9_9CORY</name>
<dbReference type="Gene3D" id="1.10.357.10">
    <property type="entry name" value="Tetracycline Repressor, domain 2"/>
    <property type="match status" value="1"/>
</dbReference>
<dbReference type="RefSeq" id="WP_022862820.1">
    <property type="nucleotide sequence ID" value="NZ_ATVG01000004.1"/>
</dbReference>
<accession>A0ABY7U8T9</accession>
<dbReference type="InterPro" id="IPR009057">
    <property type="entry name" value="Homeodomain-like_sf"/>
</dbReference>
<dbReference type="SUPFAM" id="SSF46689">
    <property type="entry name" value="Homeodomain-like"/>
    <property type="match status" value="1"/>
</dbReference>
<feature type="DNA-binding region" description="H-T-H motif" evidence="4">
    <location>
        <begin position="33"/>
        <end position="52"/>
    </location>
</feature>
<dbReference type="Pfam" id="PF00440">
    <property type="entry name" value="TetR_N"/>
    <property type="match status" value="1"/>
</dbReference>
<keyword evidence="3" id="KW-0804">Transcription</keyword>
<dbReference type="Proteomes" id="UP001220064">
    <property type="component" value="Chromosome"/>
</dbReference>
<feature type="domain" description="HTH tetR-type" evidence="5">
    <location>
        <begin position="10"/>
        <end position="70"/>
    </location>
</feature>
<dbReference type="InterPro" id="IPR001647">
    <property type="entry name" value="HTH_TetR"/>
</dbReference>
<dbReference type="PANTHER" id="PTHR30055">
    <property type="entry name" value="HTH-TYPE TRANSCRIPTIONAL REGULATOR RUTR"/>
    <property type="match status" value="1"/>
</dbReference>
<dbReference type="PANTHER" id="PTHR30055:SF234">
    <property type="entry name" value="HTH-TYPE TRANSCRIPTIONAL REGULATOR BETI"/>
    <property type="match status" value="1"/>
</dbReference>
<dbReference type="InterPro" id="IPR050109">
    <property type="entry name" value="HTH-type_TetR-like_transc_reg"/>
</dbReference>
<evidence type="ECO:0000256" key="4">
    <source>
        <dbReference type="PROSITE-ProRule" id="PRU00335"/>
    </source>
</evidence>
<evidence type="ECO:0000256" key="1">
    <source>
        <dbReference type="ARBA" id="ARBA00023015"/>
    </source>
</evidence>
<evidence type="ECO:0000313" key="7">
    <source>
        <dbReference type="Proteomes" id="UP001220064"/>
    </source>
</evidence>
<sequence>MASLRETKKQATRQAIADSTARIILDDGVDELTVSRVADEAGISARTFHNYFSDLHEALLVFTETSISAAADDLAALSDEYSTVDAAEKLFSDAVEDTTAHLHSLSSLLLVADRVKRMGRPPQNEPRQMERLLEPLVREFGRRSHLDSPVESRILFAACSSVGAAAISEYYKLPEPRDPEQGREIVRTAFKVLRTTS</sequence>